<dbReference type="InterPro" id="IPR019734">
    <property type="entry name" value="TPR_rpt"/>
</dbReference>
<dbReference type="SUPFAM" id="SSF48452">
    <property type="entry name" value="TPR-like"/>
    <property type="match status" value="1"/>
</dbReference>
<dbReference type="PANTHER" id="PTHR36842:SF1">
    <property type="entry name" value="PROTEIN TOLB"/>
    <property type="match status" value="1"/>
</dbReference>
<dbReference type="SMART" id="SM00028">
    <property type="entry name" value="TPR"/>
    <property type="match status" value="7"/>
</dbReference>
<organism evidence="3 4">
    <name type="scientific">Leptospira inadai serovar Lyme</name>
    <dbReference type="NCBI Taxonomy" id="293084"/>
    <lineage>
        <taxon>Bacteria</taxon>
        <taxon>Pseudomonadati</taxon>
        <taxon>Spirochaetota</taxon>
        <taxon>Spirochaetia</taxon>
        <taxon>Leptospirales</taxon>
        <taxon>Leptospiraceae</taxon>
        <taxon>Leptospira</taxon>
    </lineage>
</organism>
<keyword evidence="2" id="KW-0802">TPR repeat</keyword>
<keyword evidence="4" id="KW-1185">Reference proteome</keyword>
<dbReference type="SUPFAM" id="SSF82171">
    <property type="entry name" value="DPP6 N-terminal domain-like"/>
    <property type="match status" value="1"/>
</dbReference>
<comment type="similarity">
    <text evidence="1">Belongs to the TolB family.</text>
</comment>
<dbReference type="RefSeq" id="WP_010411946.1">
    <property type="nucleotide sequence ID" value="NZ_MCRM02000008.1"/>
</dbReference>
<evidence type="ECO:0000256" key="1">
    <source>
        <dbReference type="ARBA" id="ARBA00009820"/>
    </source>
</evidence>
<dbReference type="Pfam" id="PF07676">
    <property type="entry name" value="PD40"/>
    <property type="match status" value="4"/>
</dbReference>
<dbReference type="Gene3D" id="2.120.10.30">
    <property type="entry name" value="TolB, C-terminal domain"/>
    <property type="match status" value="2"/>
</dbReference>
<dbReference type="PANTHER" id="PTHR36842">
    <property type="entry name" value="PROTEIN TOLB HOMOLOG"/>
    <property type="match status" value="1"/>
</dbReference>
<dbReference type="Gene3D" id="1.25.40.10">
    <property type="entry name" value="Tetratricopeptide repeat domain"/>
    <property type="match status" value="2"/>
</dbReference>
<dbReference type="Proteomes" id="UP000094669">
    <property type="component" value="Unassembled WGS sequence"/>
</dbReference>
<gene>
    <name evidence="3" type="ORF">BES34_010065</name>
</gene>
<dbReference type="InterPro" id="IPR011042">
    <property type="entry name" value="6-blade_b-propeller_TolB-like"/>
</dbReference>
<dbReference type="InterPro" id="IPR011659">
    <property type="entry name" value="WD40"/>
</dbReference>
<dbReference type="InterPro" id="IPR011990">
    <property type="entry name" value="TPR-like_helical_dom_sf"/>
</dbReference>
<evidence type="ECO:0000313" key="3">
    <source>
        <dbReference type="EMBL" id="PNV75218.1"/>
    </source>
</evidence>
<sequence length="2543" mass="292557">MSYSKFLISLFAIFLFGDCTLLSVVEKIKPIEFDYGPISRNYFRPDNEKPFPLTVQRGNNLYHSMTRDGRYLFYTTGQKGNFDIWFRDLKSSIVVPVTQHPSSEYKPAISPDGSKLVFVSEQYDSAGDIVLLTMNPAEWAAKILDGKRFLSEDFIFLTNSEYTNSLKSDRFVDTDPIWAPDNRHIVFSSDRLSPGTPNLILWDTKGITQAKLLTKTGAASPFWSEDGKRIVYVSYSESSRGELYSLEVATGTIKRITRDDYLDFSPSFSPDSKFIYYTSIRKDSDNNGKIDERDNSIIVRLDLSNGREALLTSGNFSLFDTRYSRFNGGSILFTASFYETMNIYFLPENGSIPKAKSIGAQFDLALQYKQKQGFEDFILAIDSLDSYFADDPLFPIFKSKGLLEKYKESKRKGKLQVLEEVRKEMTSGKLHPDAGLSFAFLLEADGATPKTLKDYSAAWEKVPEINRNALAALEEEIGDAYVNRNDRASALIVFESLRDRFPDYYHDRDVLRKIGALRLGVSESSGWVLPNSLLLVANDPRSGTEDLRYMYELLESETVSDRSDAEKISIADTADNANSLRTKSPVLHRFFSYVKALGLKGQGDFKRSNSILDGFLEQLRPEDPLFLKSHILKSENFRGMGDTRNSLTELRIFLENYDATSGVAIDEKEMERSFLYFENLARNYENRSDFLQASFHYFFNAENMFLAKSKNLFLDTLYKDYAIYYQRLMVDTSFKLAKSISDKNAQGLLGTLNPVEFDPLDKKEGLSYVTQYYEKEKILPRARTFLDLATLYGYAYYLINRSVIRETYFYAAGTMDAAKKEAVLRDFKQAEYELRWIIFSDPTYHDAYQLLGWLYQYVDIMKSRRPPDGELSDEDQYAAIYRKYFPEKNFEENVELYSQILELLGENFPNKKALSDLRLNLGNNYFLLKNYPKADEQYSLVESYSKFILSKAQFEDYRQKAVFLFNSARSSIYMSRYADAIRKLNAASDLYSKNEFSKLYSQLDPRLAIESYHEKLALIYTLTGLSHMESGEYSSAIPFYKDALKLNDSSRLVDPVNLHNALALCFQKIGSLSESEENLKKAEQLVKEKGVNWIPRKVKITFWDYFWDLIFDTVLPDSTRISGSGRFPEAIPASYQPLLSSGIRINNLLLEQNYELAGEETDKRLAYVNGKGLNGSFPGKLIKSQSWNDLGFVRYKRNEFEKAKAAFRSGKNYEASTSEISFRSQSTFRRYLYSLFAEIEAEDKSLGFHPEVELEEAYRFLYAMKMNYIDSCLSISDDQDRVSLRKRCEETFYKENYDYDILISNLFYYLGEEEIKRKDWISGFEKLGLAVSLLENPSGLPKEIVGLAQDPFSKKERVIHSLSRASIYFRLGDSERAYLCLNFAEEMANEFFYANELIQAWVLQARLDMISGKSFRAKERLLKAENLVQKQAHLIREVKGFLLRDLYETRIRNEMESGNQAAAFKTWDRYRSVLLFRNFEKGTWEFEGNPKEYLQFEASWKYFRTAYLKYQAALERRVEIKEAESELNTVSASAMQSLEQLRKVFPSRVAFLSPFRESTDQRLGPQESEFRIIKVMGKNFVKIRKAESVRFVTVLGDEEEVFAALSREAEWTMPKKIFDPGNTNYADLFVRRVEGLILKADLDLPPERDGTSPRTITSYLDLSSKLKVRNIKAGYLGHLLDDSDIIVSSLPEVESDFLFGERVRDRLDLKEIFSKSHKVSFIIFVTPKQVSWKKISKVASASIGSGVDKVFFCDDSKGCIANVLAEIDGQKIAAGVYRFGRISSRRKANKFRGESLFAESRSFEIAGNYQAAYDKIYEAKDFAQTGSDRSRRIEENLLRLLRRNHPKLSLQEILSLSYETRDDSQLEKLNFSLCLAALLDHDEPDCSGMKLPADKNNLISAVSALKQGSDPKTNFDELIDIGIYEPFLLRIRIAELALESYFPTIVKEQLMKAAKIAGGPEALALVSKLSDDLSQQTALLEEISEPKRVTGIDSSSENRQGENLRYKRRLLDLADRKSFGGRISPIALYSEVFGASRELFSSLTSSERAVIADLLRYSIGDEIAGEMSDFLLSYIEFERGKRNLPRIVRFMIEVSRAYYSKGDYENARNWIGKAENEPGHFQDSEIEYLKYKINVMNGKSQPIVSDSPFYQFTKFYQESLSSAPKNFLDIANRWVGSRKRTSLTPRERRELNDFLTFLQTLAFKKNDSEVFFDLCVAKDKVSVARKTILGKEPLFSDIPKFQPVSLKLEEKLPIGQEFLAVADLGLTTFYIKFTRGKSNGDIAYKDNRKLKATIKRYHEEAEKGGSEILLRESLETEYRQNIRISKNKTTYLYLSNYHFLVPLVPRSEEEIYYVTDPVAFLENPIHQEKDEFLPGFAIVAREPNSAPDWYKRLLKLDALELGTKIVRSGVSSFFIIQEPLELDFNRGILFGRKSLPEISDTKQKGPWMLSSSFLKEFDFGSENFRDSLYFLQKSIRGSGIVNLGFQTDTHNSRFLKELTRREDSRISLRNRFLKAIEIMRDVYPFDKYWNGYRLFTTSIIAED</sequence>
<accession>A0ABX4YIW6</accession>
<protein>
    <submittedName>
        <fullName evidence="3">Translocation protein TolB</fullName>
    </submittedName>
</protein>
<proteinExistence type="inferred from homology"/>
<dbReference type="PROSITE" id="PS50005">
    <property type="entry name" value="TPR"/>
    <property type="match status" value="1"/>
</dbReference>
<name>A0ABX4YIW6_9LEPT</name>
<evidence type="ECO:0000256" key="2">
    <source>
        <dbReference type="PROSITE-ProRule" id="PRU00339"/>
    </source>
</evidence>
<feature type="repeat" description="TPR" evidence="2">
    <location>
        <begin position="1017"/>
        <end position="1050"/>
    </location>
</feature>
<evidence type="ECO:0000313" key="4">
    <source>
        <dbReference type="Proteomes" id="UP000094669"/>
    </source>
</evidence>
<comment type="caution">
    <text evidence="3">The sequence shown here is derived from an EMBL/GenBank/DDBJ whole genome shotgun (WGS) entry which is preliminary data.</text>
</comment>
<reference evidence="3" key="1">
    <citation type="submission" date="2018-01" db="EMBL/GenBank/DDBJ databases">
        <title>Genomic characterization of Leptospira inadai serogroup Lyme isolated from captured rat in Brazil and comparative analysis with human reference strain.</title>
        <authorList>
            <person name="Moreno L.Z."/>
            <person name="Loureiro A.P."/>
            <person name="Miraglia F."/>
            <person name="Kremer F.S."/>
            <person name="Eslabao M.R."/>
            <person name="Dellagostin O.A."/>
            <person name="Lilenbaum W."/>
            <person name="Moreno A.M."/>
        </authorList>
    </citation>
    <scope>NUCLEOTIDE SEQUENCE [LARGE SCALE GENOMIC DNA]</scope>
    <source>
        <strain evidence="3">M34/99</strain>
    </source>
</reference>
<dbReference type="EMBL" id="MCRM02000008">
    <property type="protein sequence ID" value="PNV75218.1"/>
    <property type="molecule type" value="Genomic_DNA"/>
</dbReference>